<evidence type="ECO:0008006" key="3">
    <source>
        <dbReference type="Google" id="ProtNLM"/>
    </source>
</evidence>
<name>A0AB73HHT1_PEDPE</name>
<dbReference type="RefSeq" id="WP_195749625.1">
    <property type="nucleotide sequence ID" value="NZ_JADOFP010000004.1"/>
</dbReference>
<comment type="caution">
    <text evidence="1">The sequence shown here is derived from an EMBL/GenBank/DDBJ whole genome shotgun (WGS) entry which is preliminary data.</text>
</comment>
<dbReference type="Proteomes" id="UP001194632">
    <property type="component" value="Unassembled WGS sequence"/>
</dbReference>
<evidence type="ECO:0000313" key="1">
    <source>
        <dbReference type="EMBL" id="MBF7114951.1"/>
    </source>
</evidence>
<dbReference type="EMBL" id="JADOFP010000004">
    <property type="protein sequence ID" value="MBF7114951.1"/>
    <property type="molecule type" value="Genomic_DNA"/>
</dbReference>
<dbReference type="AlphaFoldDB" id="A0AB73HHT1"/>
<proteinExistence type="predicted"/>
<reference evidence="1" key="1">
    <citation type="submission" date="2020-11" db="EMBL/GenBank/DDBJ databases">
        <title>Antibiotic susceptibility profiles of Pediococcus pentosaceus from various origins and their implications for the safety assessment of strains with food-technology applications.</title>
        <authorList>
            <person name="Shani N."/>
            <person name="Oberhaensli S."/>
            <person name="Arias E."/>
        </authorList>
    </citation>
    <scope>NUCLEOTIDE SEQUENCE</scope>
    <source>
        <strain evidence="1">FAM 24207</strain>
    </source>
</reference>
<gene>
    <name evidence="1" type="ORF">ITQ90_05550</name>
</gene>
<protein>
    <recommendedName>
        <fullName evidence="3">Phage protein</fullName>
    </recommendedName>
</protein>
<sequence length="138" mass="16385">MAYMDYCEYQAIMKENGYVESEAVKIFLKRAAAFNKRKKIFMKQEQFDHNNGVLLEYIHKTELQRQKAVWDAIDCAEIEKRQGFYFIEQSGGDKFMTVMITQYEGDLSRMTALEKATYKYFELIDEMRKRANRGQLAN</sequence>
<organism evidence="1 2">
    <name type="scientific">Pediococcus pentosaceus</name>
    <dbReference type="NCBI Taxonomy" id="1255"/>
    <lineage>
        <taxon>Bacteria</taxon>
        <taxon>Bacillati</taxon>
        <taxon>Bacillota</taxon>
        <taxon>Bacilli</taxon>
        <taxon>Lactobacillales</taxon>
        <taxon>Lactobacillaceae</taxon>
        <taxon>Pediococcus</taxon>
    </lineage>
</organism>
<accession>A0AB73HHT1</accession>
<evidence type="ECO:0000313" key="2">
    <source>
        <dbReference type="Proteomes" id="UP001194632"/>
    </source>
</evidence>